<dbReference type="RefSeq" id="XP_018265021.1">
    <property type="nucleotide sequence ID" value="XM_018406527.1"/>
</dbReference>
<reference evidence="2" key="3">
    <citation type="submission" date="2024-02" db="EMBL/GenBank/DDBJ databases">
        <title>Comparative genomics of Cryptococcus and Kwoniella reveals pathogenesis evolution and contrasting modes of karyotype evolution via chromosome fusion or intercentromeric recombination.</title>
        <authorList>
            <person name="Coelho M.A."/>
            <person name="David-Palma M."/>
            <person name="Shea T."/>
            <person name="Bowers K."/>
            <person name="McGinley-Smith S."/>
            <person name="Mohammad A.W."/>
            <person name="Gnirke A."/>
            <person name="Yurkov A.M."/>
            <person name="Nowrousian M."/>
            <person name="Sun S."/>
            <person name="Cuomo C.A."/>
            <person name="Heitman J."/>
        </authorList>
    </citation>
    <scope>NUCLEOTIDE SEQUENCE</scope>
    <source>
        <strain evidence="2">CBS 10117</strain>
    </source>
</reference>
<evidence type="ECO:0000313" key="2">
    <source>
        <dbReference type="EMBL" id="WWC60607.1"/>
    </source>
</evidence>
<dbReference type="Proteomes" id="UP000078595">
    <property type="component" value="Chromosome 3"/>
</dbReference>
<name>A0A1A6AAV1_9TREE</name>
<keyword evidence="3" id="KW-1185">Reference proteome</keyword>
<dbReference type="KEGG" id="kdj:28966902"/>
<dbReference type="STRING" id="1296121.A0A1A6AAV1"/>
<gene>
    <name evidence="1" type="ORF">I303_03203</name>
    <name evidence="2" type="ORF">I303_103181</name>
</gene>
<evidence type="ECO:0000313" key="1">
    <source>
        <dbReference type="EMBL" id="OBR87179.1"/>
    </source>
</evidence>
<dbReference type="EMBL" id="KI894029">
    <property type="protein sequence ID" value="OBR87179.1"/>
    <property type="molecule type" value="Genomic_DNA"/>
</dbReference>
<dbReference type="EMBL" id="CP144532">
    <property type="protein sequence ID" value="WWC60607.1"/>
    <property type="molecule type" value="Genomic_DNA"/>
</dbReference>
<proteinExistence type="predicted"/>
<reference evidence="1" key="1">
    <citation type="submission" date="2013-07" db="EMBL/GenBank/DDBJ databases">
        <title>The Genome Sequence of Cryptococcus dejecticola CBS10117.</title>
        <authorList>
            <consortium name="The Broad Institute Genome Sequencing Platform"/>
            <person name="Cuomo C."/>
            <person name="Litvintseva A."/>
            <person name="Chen Y."/>
            <person name="Heitman J."/>
            <person name="Sun S."/>
            <person name="Springer D."/>
            <person name="Dromer F."/>
            <person name="Young S.K."/>
            <person name="Zeng Q."/>
            <person name="Gargeya S."/>
            <person name="Fitzgerald M."/>
            <person name="Abouelleil A."/>
            <person name="Alvarado L."/>
            <person name="Berlin A.M."/>
            <person name="Chapman S.B."/>
            <person name="Dewar J."/>
            <person name="Goldberg J."/>
            <person name="Griggs A."/>
            <person name="Gujja S."/>
            <person name="Hansen M."/>
            <person name="Howarth C."/>
            <person name="Imamovic A."/>
            <person name="Larimer J."/>
            <person name="McCowan C."/>
            <person name="Murphy C."/>
            <person name="Pearson M."/>
            <person name="Priest M."/>
            <person name="Roberts A."/>
            <person name="Saif S."/>
            <person name="Shea T."/>
            <person name="Sykes S."/>
            <person name="Wortman J."/>
            <person name="Nusbaum C."/>
            <person name="Birren B."/>
        </authorList>
    </citation>
    <scope>NUCLEOTIDE SEQUENCE [LARGE SCALE GENOMIC DNA]</scope>
    <source>
        <strain evidence="1">CBS 10117</strain>
    </source>
</reference>
<dbReference type="VEuPathDB" id="FungiDB:I303_03203"/>
<protein>
    <recommendedName>
        <fullName evidence="4">Aminoglycoside phosphotransferase domain-containing protein</fullName>
    </recommendedName>
</protein>
<accession>A0A1A6AAV1</accession>
<evidence type="ECO:0000313" key="3">
    <source>
        <dbReference type="Proteomes" id="UP000078595"/>
    </source>
</evidence>
<dbReference type="AlphaFoldDB" id="A0A1A6AAV1"/>
<dbReference type="PANTHER" id="PTHR21310:SF15">
    <property type="entry name" value="AMINOGLYCOSIDE PHOSPHOTRANSFERASE DOMAIN-CONTAINING PROTEIN"/>
    <property type="match status" value="1"/>
</dbReference>
<reference evidence="2" key="2">
    <citation type="submission" date="2013-07" db="EMBL/GenBank/DDBJ databases">
        <authorList>
            <consortium name="The Broad Institute Genome Sequencing Platform"/>
            <person name="Cuomo C."/>
            <person name="Litvintseva A."/>
            <person name="Chen Y."/>
            <person name="Heitman J."/>
            <person name="Sun S."/>
            <person name="Springer D."/>
            <person name="Dromer F."/>
            <person name="Young S.K."/>
            <person name="Zeng Q."/>
            <person name="Gargeya S."/>
            <person name="Fitzgerald M."/>
            <person name="Abouelleil A."/>
            <person name="Alvarado L."/>
            <person name="Berlin A.M."/>
            <person name="Chapman S.B."/>
            <person name="Dewar J."/>
            <person name="Goldberg J."/>
            <person name="Griggs A."/>
            <person name="Gujja S."/>
            <person name="Hansen M."/>
            <person name="Howarth C."/>
            <person name="Imamovic A."/>
            <person name="Larimer J."/>
            <person name="McCowan C."/>
            <person name="Murphy C."/>
            <person name="Pearson M."/>
            <person name="Priest M."/>
            <person name="Roberts A."/>
            <person name="Saif S."/>
            <person name="Shea T."/>
            <person name="Sykes S."/>
            <person name="Wortman J."/>
            <person name="Nusbaum C."/>
            <person name="Birren B."/>
        </authorList>
    </citation>
    <scope>NUCLEOTIDE SEQUENCE</scope>
    <source>
        <strain evidence="2">CBS 10117</strain>
    </source>
</reference>
<sequence>MNQFESLLQHLRQLRPSIEQDAERIREGCSATLSIPIDAQSMVDSKMWNGINIHLVIFFDDGVKWLLRLKQDHGDYPPFEIRHAVLDSEITTLRLLKRAGAAVPNAWMPDSLRTAEAYQDRPLDYFFYEYLSGTALQINRKGPYSLAQPGKRIRRILEGFANTQIAISNAPIRQRLIGSLRSHSSGSVDEASQEDLYVGPLVTYHCGQYVKPPYFPGPFSNNQERYLTLLDIVLQHIENGYLCQHDPLGAYIWHLELRELVETCDMLRAEPAEVFVRHADDKQDIFMGDKKGNTSGIIDWEWAYVTTRAEAFSSPTFAFDRPTFAAGNNKTSAVEDILIEIYMKAGRADLAECLTNGRIYNHLSFIGRFDHTCSPRGVIKAFAATKPFNLNPPINGTFDEDWWIYCIDPYQSNPVVQYLIQKVGWDKEKTRKEVELKKKRSREEFWKQRQR</sequence>
<evidence type="ECO:0008006" key="4">
    <source>
        <dbReference type="Google" id="ProtNLM"/>
    </source>
</evidence>
<dbReference type="GeneID" id="28966902"/>
<dbReference type="InterPro" id="IPR051678">
    <property type="entry name" value="AGP_Transferase"/>
</dbReference>
<organism evidence="1">
    <name type="scientific">Kwoniella dejecticola CBS 10117</name>
    <dbReference type="NCBI Taxonomy" id="1296121"/>
    <lineage>
        <taxon>Eukaryota</taxon>
        <taxon>Fungi</taxon>
        <taxon>Dikarya</taxon>
        <taxon>Basidiomycota</taxon>
        <taxon>Agaricomycotina</taxon>
        <taxon>Tremellomycetes</taxon>
        <taxon>Tremellales</taxon>
        <taxon>Cryptococcaceae</taxon>
        <taxon>Kwoniella</taxon>
    </lineage>
</organism>
<dbReference type="PANTHER" id="PTHR21310">
    <property type="entry name" value="AMINOGLYCOSIDE PHOSPHOTRANSFERASE-RELATED-RELATED"/>
    <property type="match status" value="1"/>
</dbReference>
<dbReference type="OrthoDB" id="2561803at2759"/>